<reference evidence="1 2" key="1">
    <citation type="submission" date="2013-08" db="EMBL/GenBank/DDBJ databases">
        <title>An opportunistic ruminal bacterium that causes liver abscesses in cattle.</title>
        <authorList>
            <person name="Benahmed F.H."/>
            <person name="Rasmussen M."/>
            <person name="Harbottle H."/>
            <person name="Soppet D."/>
            <person name="Nagaraja T.G."/>
            <person name="Davidson M."/>
        </authorList>
    </citation>
    <scope>NUCLEOTIDE SEQUENCE [LARGE SCALE GENOMIC DNA]</scope>
    <source>
        <strain evidence="1 2">B35</strain>
    </source>
</reference>
<protein>
    <submittedName>
        <fullName evidence="1">Uncharacterized protein</fullName>
    </submittedName>
</protein>
<proteinExistence type="predicted"/>
<dbReference type="EMBL" id="AUZI01000008">
    <property type="protein sequence ID" value="KID50089.1"/>
    <property type="molecule type" value="Genomic_DNA"/>
</dbReference>
<dbReference type="OrthoDB" id="86315at2"/>
<dbReference type="PATRIC" id="fig|1226633.4.peg.279"/>
<comment type="caution">
    <text evidence="1">The sequence shown here is derived from an EMBL/GenBank/DDBJ whole genome shotgun (WGS) entry which is preliminary data.</text>
</comment>
<dbReference type="AlphaFoldDB" id="A0A017H4N6"/>
<dbReference type="Pfam" id="PF07661">
    <property type="entry name" value="MORN_2"/>
    <property type="match status" value="3"/>
</dbReference>
<dbReference type="Gene3D" id="2.20.110.10">
    <property type="entry name" value="Histone H3 K4-specific methyltransferase SET7/9 N-terminal domain"/>
    <property type="match status" value="2"/>
</dbReference>
<dbReference type="Proteomes" id="UP000031184">
    <property type="component" value="Unassembled WGS sequence"/>
</dbReference>
<dbReference type="SUPFAM" id="SSF82185">
    <property type="entry name" value="Histone H3 K4-specific methyltransferase SET7/9 N-terminal domain"/>
    <property type="match status" value="2"/>
</dbReference>
<dbReference type="RefSeq" id="WP_039121071.1">
    <property type="nucleotide sequence ID" value="NZ_AOJP01000008.1"/>
</dbReference>
<accession>A0A017H4N6</accession>
<organism evidence="1 2">
    <name type="scientific">Fusobacterium necrophorum subsp. funduliforme B35</name>
    <dbReference type="NCBI Taxonomy" id="1226633"/>
    <lineage>
        <taxon>Bacteria</taxon>
        <taxon>Fusobacteriati</taxon>
        <taxon>Fusobacteriota</taxon>
        <taxon>Fusobacteriia</taxon>
        <taxon>Fusobacteriales</taxon>
        <taxon>Fusobacteriaceae</taxon>
        <taxon>Fusobacterium</taxon>
    </lineage>
</organism>
<gene>
    <name evidence="1" type="ORF">C095_01405</name>
</gene>
<evidence type="ECO:0000313" key="2">
    <source>
        <dbReference type="Proteomes" id="UP000031184"/>
    </source>
</evidence>
<name>A0A017H4N6_9FUSO</name>
<evidence type="ECO:0000313" key="1">
    <source>
        <dbReference type="EMBL" id="KID50089.1"/>
    </source>
</evidence>
<sequence>MKMKQYIGIFFIMSFCLFGEIREVTPLSELSNNILGEKAQKTSKVEKNSSKLSKEQKNTTIMSETTKYSRNISQKDSSQFVDISEQDNRNGVIYRQGENTAFTGVFALFMGDWIQYIETYKNGKLDGESSWYSQNGTQVLLEQYQAGKLHGSQLSYYENGNPKAEVMYDKGKITGVICFAKDGSILHKSIFNNGTGIWKLYWENGNLLETGKYTNFRKDGIWKKYNEDGSLESTLEYRNGKLLKETWG</sequence>
<dbReference type="InterPro" id="IPR011652">
    <property type="entry name" value="MORN_2"/>
</dbReference>